<reference evidence="2 3" key="1">
    <citation type="submission" date="2021-04" db="EMBL/GenBank/DDBJ databases">
        <title>Nocardia tengchongensis.</title>
        <authorList>
            <person name="Zhuang k."/>
            <person name="Ran Y."/>
            <person name="Li W."/>
        </authorList>
    </citation>
    <scope>NUCLEOTIDE SEQUENCE [LARGE SCALE GENOMIC DNA]</scope>
    <source>
        <strain evidence="2 3">CFH S0057</strain>
    </source>
</reference>
<evidence type="ECO:0000313" key="2">
    <source>
        <dbReference type="EMBL" id="QVI25406.1"/>
    </source>
</evidence>
<organism evidence="2 3">
    <name type="scientific">Nocardia tengchongensis</name>
    <dbReference type="NCBI Taxonomy" id="2055889"/>
    <lineage>
        <taxon>Bacteria</taxon>
        <taxon>Bacillati</taxon>
        <taxon>Actinomycetota</taxon>
        <taxon>Actinomycetes</taxon>
        <taxon>Mycobacteriales</taxon>
        <taxon>Nocardiaceae</taxon>
        <taxon>Nocardia</taxon>
    </lineage>
</organism>
<dbReference type="EMBL" id="CP074371">
    <property type="protein sequence ID" value="QVI25406.1"/>
    <property type="molecule type" value="Genomic_DNA"/>
</dbReference>
<dbReference type="SUPFAM" id="SSF53474">
    <property type="entry name" value="alpha/beta-Hydrolases"/>
    <property type="match status" value="1"/>
</dbReference>
<accession>A0ABX8CZS1</accession>
<dbReference type="Gene3D" id="3.40.50.1820">
    <property type="entry name" value="alpha/beta hydrolase"/>
    <property type="match status" value="1"/>
</dbReference>
<dbReference type="InterPro" id="IPR029058">
    <property type="entry name" value="AB_hydrolase_fold"/>
</dbReference>
<sequence length="270" mass="29401">MLPLRAAGTEPPLFCIHPAIGLAWGFSGLVQHLDPDQPVRGLQSPALTDPTVRFDTLDELAARYVQELRTVQPHGPYHLLGYSLGGTIAHAMAVRLRRDGDSVATLAMMDTRVVTSDSVRAPTPSVATMLAEFGGIAVPDGPAELTVEAATELLHRQGGLFTEVTAEHVVRLQADYTRLIDLTFEHRAGQFDGDLLYFSAADDPVGGAAPARAWHTYVTGRITEHRVPVRHERMTDRDALRAIGVVLTEHFRSTRTAPTESQTPARTSRS</sequence>
<dbReference type="Proteomes" id="UP000683310">
    <property type="component" value="Chromosome"/>
</dbReference>
<dbReference type="InterPro" id="IPR001031">
    <property type="entry name" value="Thioesterase"/>
</dbReference>
<evidence type="ECO:0000313" key="3">
    <source>
        <dbReference type="Proteomes" id="UP000683310"/>
    </source>
</evidence>
<proteinExistence type="predicted"/>
<keyword evidence="3" id="KW-1185">Reference proteome</keyword>
<protein>
    <recommendedName>
        <fullName evidence="1">Thioesterase domain-containing protein</fullName>
    </recommendedName>
</protein>
<dbReference type="Pfam" id="PF00975">
    <property type="entry name" value="Thioesterase"/>
    <property type="match status" value="1"/>
</dbReference>
<feature type="domain" description="Thioesterase" evidence="1">
    <location>
        <begin position="11"/>
        <end position="238"/>
    </location>
</feature>
<name>A0ABX8CZS1_9NOCA</name>
<evidence type="ECO:0000259" key="1">
    <source>
        <dbReference type="Pfam" id="PF00975"/>
    </source>
</evidence>
<gene>
    <name evidence="2" type="ORF">KHQ06_37560</name>
</gene>